<reference evidence="5 6" key="1">
    <citation type="submission" date="2021-07" db="EMBL/GenBank/DDBJ databases">
        <title>The Aristolochia fimbriata genome: insights into angiosperm evolution, floral development and chemical biosynthesis.</title>
        <authorList>
            <person name="Jiao Y."/>
        </authorList>
    </citation>
    <scope>NUCLEOTIDE SEQUENCE [LARGE SCALE GENOMIC DNA]</scope>
    <source>
        <strain evidence="5">IBCAS-2021</strain>
        <tissue evidence="5">Leaf</tissue>
    </source>
</reference>
<accession>A0AAV7E843</accession>
<evidence type="ECO:0000313" key="5">
    <source>
        <dbReference type="EMBL" id="KAG9443433.1"/>
    </source>
</evidence>
<dbReference type="PANTHER" id="PTHR47926">
    <property type="entry name" value="PENTATRICOPEPTIDE REPEAT-CONTAINING PROTEIN"/>
    <property type="match status" value="1"/>
</dbReference>
<dbReference type="InterPro" id="IPR011990">
    <property type="entry name" value="TPR-like_helical_dom_sf"/>
</dbReference>
<feature type="repeat" description="PPR" evidence="3">
    <location>
        <begin position="175"/>
        <end position="205"/>
    </location>
</feature>
<proteinExistence type="inferred from homology"/>
<dbReference type="InterPro" id="IPR046960">
    <property type="entry name" value="PPR_At4g14850-like_plant"/>
</dbReference>
<organism evidence="5 6">
    <name type="scientific">Aristolochia fimbriata</name>
    <name type="common">White veined hardy Dutchman's pipe vine</name>
    <dbReference type="NCBI Taxonomy" id="158543"/>
    <lineage>
        <taxon>Eukaryota</taxon>
        <taxon>Viridiplantae</taxon>
        <taxon>Streptophyta</taxon>
        <taxon>Embryophyta</taxon>
        <taxon>Tracheophyta</taxon>
        <taxon>Spermatophyta</taxon>
        <taxon>Magnoliopsida</taxon>
        <taxon>Magnoliidae</taxon>
        <taxon>Piperales</taxon>
        <taxon>Aristolochiaceae</taxon>
        <taxon>Aristolochia</taxon>
    </lineage>
</organism>
<dbReference type="FunFam" id="1.25.40.10:FF:000184">
    <property type="entry name" value="Pentatricopeptide repeat-containing protein, chloroplastic"/>
    <property type="match status" value="1"/>
</dbReference>
<evidence type="ECO:0000259" key="4">
    <source>
        <dbReference type="Pfam" id="PF14432"/>
    </source>
</evidence>
<dbReference type="EMBL" id="JAINDJ010000006">
    <property type="protein sequence ID" value="KAG9443433.1"/>
    <property type="molecule type" value="Genomic_DNA"/>
</dbReference>
<dbReference type="Pfam" id="PF13041">
    <property type="entry name" value="PPR_2"/>
    <property type="match status" value="1"/>
</dbReference>
<comment type="caution">
    <text evidence="5">The sequence shown here is derived from an EMBL/GenBank/DDBJ whole genome shotgun (WGS) entry which is preliminary data.</text>
</comment>
<protein>
    <recommendedName>
        <fullName evidence="4">DYW domain-containing protein</fullName>
    </recommendedName>
</protein>
<dbReference type="GO" id="GO:0003723">
    <property type="term" value="F:RNA binding"/>
    <property type="evidence" value="ECO:0007669"/>
    <property type="project" value="InterPro"/>
</dbReference>
<dbReference type="GO" id="GO:0008270">
    <property type="term" value="F:zinc ion binding"/>
    <property type="evidence" value="ECO:0007669"/>
    <property type="project" value="InterPro"/>
</dbReference>
<keyword evidence="6" id="KW-1185">Reference proteome</keyword>
<dbReference type="Proteomes" id="UP000825729">
    <property type="component" value="Unassembled WGS sequence"/>
</dbReference>
<name>A0AAV7E843_ARIFI</name>
<evidence type="ECO:0000256" key="1">
    <source>
        <dbReference type="ARBA" id="ARBA00006643"/>
    </source>
</evidence>
<feature type="repeat" description="PPR" evidence="3">
    <location>
        <begin position="338"/>
        <end position="372"/>
    </location>
</feature>
<sequence length="645" mass="73233">MMAIHQAVNSFILLIHRAKTTLSLKEIHARLFRFNFSQNSHAVTQLISACSPFGAIQYAILIFRSFRDPNPFVFNSLIRALFDNSCFDTAISHFAFMMQLDVRPDYLTFPFVLKSAACLQEVGLGSSLHSEIIKIGFELDSFVRISLLDMYVKLNNLGSALRLFYETPETNKIRSILLWNVMINGCCRASDLKTAVELFERMPDRDAASWNSLINGFVKIGDMEGARDFFDRMPEKNVVSWTTMISGYSQNDNHKWALDTFNQMLEEGVRPNDYTLVSVLSACAKIGALDAGRRIHDYIRQNNVKINRQNGTALIEMYAKSGKIICAKQVFDLMKEKGLLTWSVMIVGWAVHGYCVEAFRCFEAMKCAGITPDGVAFLGILTACAHTGLVDQGLWFFNMMRQDYFIEPSVKHYACIVDLFGRAGRLEEALKFIEDMPVEPDYVVWGALFCACSAQKNIQMAELAAQQLLRLEPSHPGSYIFLSNVYARTGRWNDVERVRVKMREKQIEKSPGWSFIEVGSHVHQFVAGDISHPCTAVIYSKLEELTTDAKAQGYLPDTGWVMHNIEEEDKEDAVGSHSEKLALAFGLISIPRGEDIRIVKNLRVCGDCHSLMKYASRMSQREIILRDIKRFHHFKDGVCSCKDYW</sequence>
<dbReference type="Gene3D" id="1.25.40.10">
    <property type="entry name" value="Tetratricopeptide repeat domain"/>
    <property type="match status" value="4"/>
</dbReference>
<keyword evidence="2" id="KW-0677">Repeat</keyword>
<dbReference type="InterPro" id="IPR002885">
    <property type="entry name" value="PPR_rpt"/>
</dbReference>
<gene>
    <name evidence="5" type="ORF">H6P81_014773</name>
</gene>
<dbReference type="PROSITE" id="PS51375">
    <property type="entry name" value="PPR"/>
    <property type="match status" value="5"/>
</dbReference>
<comment type="similarity">
    <text evidence="1">Belongs to the PPR family. PCMP-H subfamily.</text>
</comment>
<feature type="repeat" description="PPR" evidence="3">
    <location>
        <begin position="70"/>
        <end position="104"/>
    </location>
</feature>
<evidence type="ECO:0000313" key="6">
    <source>
        <dbReference type="Proteomes" id="UP000825729"/>
    </source>
</evidence>
<dbReference type="InterPro" id="IPR046848">
    <property type="entry name" value="E_motif"/>
</dbReference>
<dbReference type="GO" id="GO:0009451">
    <property type="term" value="P:RNA modification"/>
    <property type="evidence" value="ECO:0007669"/>
    <property type="project" value="InterPro"/>
</dbReference>
<evidence type="ECO:0000256" key="3">
    <source>
        <dbReference type="PROSITE-ProRule" id="PRU00708"/>
    </source>
</evidence>
<dbReference type="Pfam" id="PF20431">
    <property type="entry name" value="E_motif"/>
    <property type="match status" value="1"/>
</dbReference>
<dbReference type="SUPFAM" id="SSF48452">
    <property type="entry name" value="TPR-like"/>
    <property type="match status" value="1"/>
</dbReference>
<feature type="repeat" description="PPR" evidence="3">
    <location>
        <begin position="206"/>
        <end position="236"/>
    </location>
</feature>
<dbReference type="FunFam" id="1.25.40.10:FF:000333">
    <property type="entry name" value="Pentatricopeptide repeat-containing protein"/>
    <property type="match status" value="1"/>
</dbReference>
<dbReference type="AlphaFoldDB" id="A0AAV7E843"/>
<dbReference type="Pfam" id="PF14432">
    <property type="entry name" value="DYW_deaminase"/>
    <property type="match status" value="1"/>
</dbReference>
<feature type="repeat" description="PPR" evidence="3">
    <location>
        <begin position="237"/>
        <end position="271"/>
    </location>
</feature>
<dbReference type="PANTHER" id="PTHR47926:SF492">
    <property type="entry name" value="DYW DOMAIN-CONTAINING PROTEIN"/>
    <property type="match status" value="1"/>
</dbReference>
<dbReference type="InterPro" id="IPR032867">
    <property type="entry name" value="DYW_dom"/>
</dbReference>
<dbReference type="NCBIfam" id="TIGR00756">
    <property type="entry name" value="PPR"/>
    <property type="match status" value="4"/>
</dbReference>
<evidence type="ECO:0000256" key="2">
    <source>
        <dbReference type="ARBA" id="ARBA00022737"/>
    </source>
</evidence>
<dbReference type="Pfam" id="PF01535">
    <property type="entry name" value="PPR"/>
    <property type="match status" value="6"/>
</dbReference>
<feature type="domain" description="DYW" evidence="4">
    <location>
        <begin position="553"/>
        <end position="645"/>
    </location>
</feature>